<proteinExistence type="predicted"/>
<organism evidence="1 2">
    <name type="scientific">Neobacillus vireti LMG 21834</name>
    <dbReference type="NCBI Taxonomy" id="1131730"/>
    <lineage>
        <taxon>Bacteria</taxon>
        <taxon>Bacillati</taxon>
        <taxon>Bacillota</taxon>
        <taxon>Bacilli</taxon>
        <taxon>Bacillales</taxon>
        <taxon>Bacillaceae</taxon>
        <taxon>Neobacillus</taxon>
    </lineage>
</organism>
<gene>
    <name evidence="1" type="ORF">BAVI_19559</name>
</gene>
<dbReference type="Proteomes" id="UP000018877">
    <property type="component" value="Unassembled WGS sequence"/>
</dbReference>
<reference evidence="1 2" key="1">
    <citation type="journal article" date="2014" name="Environ. Microbiol.">
        <title>The nitrate-ammonifying and nosZ-carrying bacterium Bacillus vireti is a potent source and sink for nitric and nitrous oxide under high nitrate conditions.</title>
        <authorList>
            <person name="Mania D."/>
            <person name="Heylen K."/>
            <person name="van Spanning R.J."/>
            <person name="Frostegard A."/>
        </authorList>
    </citation>
    <scope>NUCLEOTIDE SEQUENCE [LARGE SCALE GENOMIC DNA]</scope>
    <source>
        <strain evidence="1 2">LMG 21834</strain>
    </source>
</reference>
<feature type="non-terminal residue" evidence="1">
    <location>
        <position position="54"/>
    </location>
</feature>
<protein>
    <submittedName>
        <fullName evidence="1">Uncharacterized protein</fullName>
    </submittedName>
</protein>
<sequence length="54" mass="5479">MMPRPGMPMQGGMGAGLFGGRGAMGPMAGRAMMGPGANPFGGNQMMGQMMGRQM</sequence>
<accession>A0AB94IIX4</accession>
<evidence type="ECO:0000313" key="2">
    <source>
        <dbReference type="Proteomes" id="UP000018877"/>
    </source>
</evidence>
<comment type="caution">
    <text evidence="1">The sequence shown here is derived from an EMBL/GenBank/DDBJ whole genome shotgun (WGS) entry which is preliminary data.</text>
</comment>
<dbReference type="AlphaFoldDB" id="A0AB94IIX4"/>
<dbReference type="EMBL" id="ALAN01000108">
    <property type="protein sequence ID" value="ETI67011.1"/>
    <property type="molecule type" value="Genomic_DNA"/>
</dbReference>
<keyword evidence="2" id="KW-1185">Reference proteome</keyword>
<evidence type="ECO:0000313" key="1">
    <source>
        <dbReference type="EMBL" id="ETI67011.1"/>
    </source>
</evidence>
<name>A0AB94IIX4_9BACI</name>